<dbReference type="GO" id="GO:0009231">
    <property type="term" value="P:riboflavin biosynthetic process"/>
    <property type="evidence" value="ECO:0007669"/>
    <property type="project" value="UniProtKB-KW"/>
</dbReference>
<evidence type="ECO:0000256" key="3">
    <source>
        <dbReference type="ARBA" id="ARBA00022723"/>
    </source>
</evidence>
<name>A0A5J4KW91_9CHLR</name>
<dbReference type="Gene3D" id="3.40.50.10990">
    <property type="entry name" value="GTP cyclohydrolase II"/>
    <property type="match status" value="1"/>
</dbReference>
<dbReference type="InterPro" id="IPR036144">
    <property type="entry name" value="RibA-like_sf"/>
</dbReference>
<keyword evidence="2" id="KW-0686">Riboflavin biosynthesis</keyword>
<sequence>MRLLTNSPKKIQALTAAGIRVERVPLEITPTSDNIRYLQTKSLRMGHLLNAQALKQTYPEHSTLV</sequence>
<dbReference type="Proteomes" id="UP000326912">
    <property type="component" value="Unassembled WGS sequence"/>
</dbReference>
<accession>A0A5J4KW91</accession>
<evidence type="ECO:0008006" key="6">
    <source>
        <dbReference type="Google" id="ProtNLM"/>
    </source>
</evidence>
<gene>
    <name evidence="4" type="ORF">KDW_59250</name>
</gene>
<dbReference type="AlphaFoldDB" id="A0A5J4KW91"/>
<dbReference type="EMBL" id="BKZW01000004">
    <property type="protein sequence ID" value="GER91763.1"/>
    <property type="molecule type" value="Genomic_DNA"/>
</dbReference>
<dbReference type="PANTHER" id="PTHR21327">
    <property type="entry name" value="GTP CYCLOHYDROLASE II-RELATED"/>
    <property type="match status" value="1"/>
</dbReference>
<proteinExistence type="predicted"/>
<protein>
    <recommendedName>
        <fullName evidence="6">GTP cyclohydrolase II domain-containing protein</fullName>
    </recommendedName>
</protein>
<comment type="caution">
    <text evidence="4">The sequence shown here is derived from an EMBL/GenBank/DDBJ whole genome shotgun (WGS) entry which is preliminary data.</text>
</comment>
<evidence type="ECO:0000256" key="1">
    <source>
        <dbReference type="ARBA" id="ARBA00005104"/>
    </source>
</evidence>
<evidence type="ECO:0000313" key="5">
    <source>
        <dbReference type="Proteomes" id="UP000326912"/>
    </source>
</evidence>
<dbReference type="GO" id="GO:0003935">
    <property type="term" value="F:GTP cyclohydrolase II activity"/>
    <property type="evidence" value="ECO:0007669"/>
    <property type="project" value="TreeGrafter"/>
</dbReference>
<dbReference type="GO" id="GO:0046872">
    <property type="term" value="F:metal ion binding"/>
    <property type="evidence" value="ECO:0007669"/>
    <property type="project" value="UniProtKB-KW"/>
</dbReference>
<evidence type="ECO:0000313" key="4">
    <source>
        <dbReference type="EMBL" id="GER91763.1"/>
    </source>
</evidence>
<comment type="pathway">
    <text evidence="1">Cofactor biosynthesis; riboflavin biosynthesis.</text>
</comment>
<organism evidence="4 5">
    <name type="scientific">Dictyobacter vulcani</name>
    <dbReference type="NCBI Taxonomy" id="2607529"/>
    <lineage>
        <taxon>Bacteria</taxon>
        <taxon>Bacillati</taxon>
        <taxon>Chloroflexota</taxon>
        <taxon>Ktedonobacteria</taxon>
        <taxon>Ktedonobacterales</taxon>
        <taxon>Dictyobacteraceae</taxon>
        <taxon>Dictyobacter</taxon>
    </lineage>
</organism>
<dbReference type="GO" id="GO:0005829">
    <property type="term" value="C:cytosol"/>
    <property type="evidence" value="ECO:0007669"/>
    <property type="project" value="TreeGrafter"/>
</dbReference>
<keyword evidence="5" id="KW-1185">Reference proteome</keyword>
<evidence type="ECO:0000256" key="2">
    <source>
        <dbReference type="ARBA" id="ARBA00022619"/>
    </source>
</evidence>
<keyword evidence="3" id="KW-0479">Metal-binding</keyword>
<reference evidence="4 5" key="1">
    <citation type="submission" date="2019-10" db="EMBL/GenBank/DDBJ databases">
        <title>Dictyobacter vulcani sp. nov., within the class Ktedonobacteria, isolated from soil of volcanic Mt. Zao.</title>
        <authorList>
            <person name="Zheng Y."/>
            <person name="Wang C.M."/>
            <person name="Sakai Y."/>
            <person name="Abe K."/>
            <person name="Yokota A."/>
            <person name="Yabe S."/>
        </authorList>
    </citation>
    <scope>NUCLEOTIDE SEQUENCE [LARGE SCALE GENOMIC DNA]</scope>
    <source>
        <strain evidence="4 5">W12</strain>
    </source>
</reference>
<dbReference type="PANTHER" id="PTHR21327:SF18">
    <property type="entry name" value="3,4-DIHYDROXY-2-BUTANONE 4-PHOSPHATE SYNTHASE"/>
    <property type="match status" value="1"/>
</dbReference>